<dbReference type="Proteomes" id="UP000887104">
    <property type="component" value="Unassembled WGS sequence"/>
</dbReference>
<proteinExistence type="predicted"/>
<dbReference type="EMBL" id="BPEY01000012">
    <property type="protein sequence ID" value="GIU42924.1"/>
    <property type="molecule type" value="Genomic_DNA"/>
</dbReference>
<protein>
    <submittedName>
        <fullName evidence="1">Uncharacterized protein</fullName>
    </submittedName>
</protein>
<comment type="caution">
    <text evidence="1">The sequence shown here is derived from an EMBL/GenBank/DDBJ whole genome shotgun (WGS) entry which is preliminary data.</text>
</comment>
<reference evidence="1" key="1">
    <citation type="submission" date="2021-05" db="EMBL/GenBank/DDBJ databases">
        <title>Molecular characterization for Shewanella algae harboring chromosomal blaOXA-55-like strains isolated from clinical and environment sample.</title>
        <authorList>
            <person name="Ohama Y."/>
            <person name="Aoki K."/>
            <person name="Harada S."/>
            <person name="Moriya K."/>
            <person name="Ishii Y."/>
            <person name="Tateda K."/>
        </authorList>
    </citation>
    <scope>NUCLEOTIDE SEQUENCE</scope>
    <source>
        <strain evidence="1">JCM 11563</strain>
    </source>
</reference>
<organism evidence="1 2">
    <name type="scientific">Shewanella sairae</name>
    <dbReference type="NCBI Taxonomy" id="190310"/>
    <lineage>
        <taxon>Bacteria</taxon>
        <taxon>Pseudomonadati</taxon>
        <taxon>Pseudomonadota</taxon>
        <taxon>Gammaproteobacteria</taxon>
        <taxon>Alteromonadales</taxon>
        <taxon>Shewanellaceae</taxon>
        <taxon>Shewanella</taxon>
    </lineage>
</organism>
<sequence length="186" mass="21064">MNTYIVRLVIQAGEYEKSSMVLVKAADEDEAKGTALIEECHGAIDNETAEWTSTGILDLGGEFHHRVSFCCLVRPEHVDMLKAYLNGDNCYGFVCVDDSEIHEVARQELTIIVDATKMMFHFCRGDLSGFGHEAWYPYVEGMLFQYVERFLIAAQVAENVVKVEELRQCGNTVDYLVTYNQRVSNC</sequence>
<dbReference type="RefSeq" id="WP_220780146.1">
    <property type="nucleotide sequence ID" value="NZ_BPEY01000012.1"/>
</dbReference>
<evidence type="ECO:0000313" key="2">
    <source>
        <dbReference type="Proteomes" id="UP000887104"/>
    </source>
</evidence>
<keyword evidence="2" id="KW-1185">Reference proteome</keyword>
<evidence type="ECO:0000313" key="1">
    <source>
        <dbReference type="EMBL" id="GIU42924.1"/>
    </source>
</evidence>
<name>A0ABQ4P5Y1_9GAMM</name>
<accession>A0ABQ4P5Y1</accession>
<gene>
    <name evidence="1" type="ORF">TUM4438_10640</name>
</gene>